<protein>
    <submittedName>
        <fullName evidence="1">Uncharacterized protein</fullName>
    </submittedName>
</protein>
<dbReference type="AlphaFoldDB" id="A0A1A9V4L8"/>
<reference evidence="1" key="1">
    <citation type="submission" date="2020-05" db="UniProtKB">
        <authorList>
            <consortium name="EnsemblMetazoa"/>
        </authorList>
    </citation>
    <scope>IDENTIFICATION</scope>
    <source>
        <strain evidence="1">TTRI</strain>
    </source>
</reference>
<dbReference type="Proteomes" id="UP000078200">
    <property type="component" value="Unassembled WGS sequence"/>
</dbReference>
<name>A0A1A9V4L8_GLOAU</name>
<keyword evidence="2" id="KW-1185">Reference proteome</keyword>
<accession>A0A1A9V4L8</accession>
<evidence type="ECO:0000313" key="1">
    <source>
        <dbReference type="EnsemblMetazoa" id="GAUT025756-PA"/>
    </source>
</evidence>
<evidence type="ECO:0000313" key="2">
    <source>
        <dbReference type="Proteomes" id="UP000078200"/>
    </source>
</evidence>
<organism evidence="1 2">
    <name type="scientific">Glossina austeni</name>
    <name type="common">Savannah tsetse fly</name>
    <dbReference type="NCBI Taxonomy" id="7395"/>
    <lineage>
        <taxon>Eukaryota</taxon>
        <taxon>Metazoa</taxon>
        <taxon>Ecdysozoa</taxon>
        <taxon>Arthropoda</taxon>
        <taxon>Hexapoda</taxon>
        <taxon>Insecta</taxon>
        <taxon>Pterygota</taxon>
        <taxon>Neoptera</taxon>
        <taxon>Endopterygota</taxon>
        <taxon>Diptera</taxon>
        <taxon>Brachycera</taxon>
        <taxon>Muscomorpha</taxon>
        <taxon>Hippoboscoidea</taxon>
        <taxon>Glossinidae</taxon>
        <taxon>Glossina</taxon>
    </lineage>
</organism>
<dbReference type="VEuPathDB" id="VectorBase:GAUT025756"/>
<dbReference type="EnsemblMetazoa" id="GAUT025756-RA">
    <property type="protein sequence ID" value="GAUT025756-PA"/>
    <property type="gene ID" value="GAUT025756"/>
</dbReference>
<sequence length="215" mass="24552">MHPLAAFPITYERDYIPVTEDAMPVESTCNTSPCHISSGIIATYCFIIQLNLNAEFCSINGSPFSSIRISSAHGSMEINKSTAEFRQHIEGHYQTHLRELTQHQNILRKQQMEIPYKIQQERYHNFAVGSTELTLAFIATGDLLTHKAHKKKEVEAPLPSSRTCIFFLGIYSGIQLAYRIIDFFFQHIYFALELLSSSRGLQKLNTWCNALTMEE</sequence>
<proteinExistence type="predicted"/>